<evidence type="ECO:0000256" key="3">
    <source>
        <dbReference type="PROSITE-ProRule" id="PRU00023"/>
    </source>
</evidence>
<name>A0AAJ0HEM6_9PEZI</name>
<evidence type="ECO:0000313" key="4">
    <source>
        <dbReference type="EMBL" id="KAK3349186.1"/>
    </source>
</evidence>
<feature type="repeat" description="ANK" evidence="3">
    <location>
        <begin position="180"/>
        <end position="212"/>
    </location>
</feature>
<protein>
    <submittedName>
        <fullName evidence="4">Ankyrin repeat-containing domain protein</fullName>
    </submittedName>
</protein>
<dbReference type="PANTHER" id="PTHR24198">
    <property type="entry name" value="ANKYRIN REPEAT AND PROTEIN KINASE DOMAIN-CONTAINING PROTEIN"/>
    <property type="match status" value="1"/>
</dbReference>
<dbReference type="Gene3D" id="1.25.40.20">
    <property type="entry name" value="Ankyrin repeat-containing domain"/>
    <property type="match status" value="4"/>
</dbReference>
<dbReference type="EMBL" id="JAUIQD010000005">
    <property type="protein sequence ID" value="KAK3349186.1"/>
    <property type="molecule type" value="Genomic_DNA"/>
</dbReference>
<dbReference type="InterPro" id="IPR036770">
    <property type="entry name" value="Ankyrin_rpt-contain_sf"/>
</dbReference>
<dbReference type="SUPFAM" id="SSF48403">
    <property type="entry name" value="Ankyrin repeat"/>
    <property type="match status" value="2"/>
</dbReference>
<feature type="repeat" description="ANK" evidence="3">
    <location>
        <begin position="287"/>
        <end position="319"/>
    </location>
</feature>
<dbReference type="PROSITE" id="PS50297">
    <property type="entry name" value="ANK_REP_REGION"/>
    <property type="match status" value="3"/>
</dbReference>
<comment type="caution">
    <text evidence="4">The sequence shown here is derived from an EMBL/GenBank/DDBJ whole genome shotgun (WGS) entry which is preliminary data.</text>
</comment>
<keyword evidence="1" id="KW-0677">Repeat</keyword>
<evidence type="ECO:0000256" key="1">
    <source>
        <dbReference type="ARBA" id="ARBA00022737"/>
    </source>
</evidence>
<organism evidence="4 5">
    <name type="scientific">Lasiosphaeria hispida</name>
    <dbReference type="NCBI Taxonomy" id="260671"/>
    <lineage>
        <taxon>Eukaryota</taxon>
        <taxon>Fungi</taxon>
        <taxon>Dikarya</taxon>
        <taxon>Ascomycota</taxon>
        <taxon>Pezizomycotina</taxon>
        <taxon>Sordariomycetes</taxon>
        <taxon>Sordariomycetidae</taxon>
        <taxon>Sordariales</taxon>
        <taxon>Lasiosphaeriaceae</taxon>
        <taxon>Lasiosphaeria</taxon>
    </lineage>
</organism>
<evidence type="ECO:0000256" key="2">
    <source>
        <dbReference type="ARBA" id="ARBA00023043"/>
    </source>
</evidence>
<feature type="repeat" description="ANK" evidence="3">
    <location>
        <begin position="355"/>
        <end position="387"/>
    </location>
</feature>
<dbReference type="SMART" id="SM00248">
    <property type="entry name" value="ANK"/>
    <property type="match status" value="11"/>
</dbReference>
<dbReference type="PRINTS" id="PR01415">
    <property type="entry name" value="ANKYRIN"/>
</dbReference>
<proteinExistence type="predicted"/>
<sequence>MSTKEDHAGNTPILLAAMAGHAAVVDELPSSSRAEKTAPKLLWRDSFPCHKSVLSANMERARILLSHGYEVDFADSGGSAPLHIVVKEKSLDMIKLLIQNSAKLSVTNSSGETALCLVVKESHLGASEAPLSAVDTEVKDSIDIQDDAKNTPLYYACRLSTDIVKLLLDKKADPNCRCSAGWTPLHAAAIAGMTEVIALLFDAGADHSLRNDYKSTAIILAAEAGEADTMRLLLDALFWQPALLLALPFAFVFDSPGQALQRSSSNYEQATLKLIEAGVGIDERGGEYGTALQAAAAAESIDLMKRLLEKGADPDVFHSGSRYGSALNAAVIHAESVEAVEILLEQGARPDVEYDGKMLIHLAVAQGSMEIVKVLLDHEANLAARDKQGRPLLSYAMHSGTAAVVDYLLSRPDIRIHDTNLGGRTPLITAIILDQHNVMDVVGRLLRLGANRTLRIQKGRRL</sequence>
<dbReference type="AlphaFoldDB" id="A0AAJ0HEM6"/>
<evidence type="ECO:0000313" key="5">
    <source>
        <dbReference type="Proteomes" id="UP001275084"/>
    </source>
</evidence>
<keyword evidence="5" id="KW-1185">Reference proteome</keyword>
<dbReference type="PANTHER" id="PTHR24198:SF165">
    <property type="entry name" value="ANKYRIN REPEAT-CONTAINING PROTEIN-RELATED"/>
    <property type="match status" value="1"/>
</dbReference>
<reference evidence="4" key="1">
    <citation type="journal article" date="2023" name="Mol. Phylogenet. Evol.">
        <title>Genome-scale phylogeny and comparative genomics of the fungal order Sordariales.</title>
        <authorList>
            <person name="Hensen N."/>
            <person name="Bonometti L."/>
            <person name="Westerberg I."/>
            <person name="Brannstrom I.O."/>
            <person name="Guillou S."/>
            <person name="Cros-Aarteil S."/>
            <person name="Calhoun S."/>
            <person name="Haridas S."/>
            <person name="Kuo A."/>
            <person name="Mondo S."/>
            <person name="Pangilinan J."/>
            <person name="Riley R."/>
            <person name="LaButti K."/>
            <person name="Andreopoulos B."/>
            <person name="Lipzen A."/>
            <person name="Chen C."/>
            <person name="Yan M."/>
            <person name="Daum C."/>
            <person name="Ng V."/>
            <person name="Clum A."/>
            <person name="Steindorff A."/>
            <person name="Ohm R.A."/>
            <person name="Martin F."/>
            <person name="Silar P."/>
            <person name="Natvig D.O."/>
            <person name="Lalanne C."/>
            <person name="Gautier V."/>
            <person name="Ament-Velasquez S.L."/>
            <person name="Kruys A."/>
            <person name="Hutchinson M.I."/>
            <person name="Powell A.J."/>
            <person name="Barry K."/>
            <person name="Miller A.N."/>
            <person name="Grigoriev I.V."/>
            <person name="Debuchy R."/>
            <person name="Gladieux P."/>
            <person name="Hiltunen Thoren M."/>
            <person name="Johannesson H."/>
        </authorList>
    </citation>
    <scope>NUCLEOTIDE SEQUENCE</scope>
    <source>
        <strain evidence="4">CBS 955.72</strain>
    </source>
</reference>
<reference evidence="4" key="2">
    <citation type="submission" date="2023-06" db="EMBL/GenBank/DDBJ databases">
        <authorList>
            <consortium name="Lawrence Berkeley National Laboratory"/>
            <person name="Haridas S."/>
            <person name="Hensen N."/>
            <person name="Bonometti L."/>
            <person name="Westerberg I."/>
            <person name="Brannstrom I.O."/>
            <person name="Guillou S."/>
            <person name="Cros-Aarteil S."/>
            <person name="Calhoun S."/>
            <person name="Kuo A."/>
            <person name="Mondo S."/>
            <person name="Pangilinan J."/>
            <person name="Riley R."/>
            <person name="Labutti K."/>
            <person name="Andreopoulos B."/>
            <person name="Lipzen A."/>
            <person name="Chen C."/>
            <person name="Yanf M."/>
            <person name="Daum C."/>
            <person name="Ng V."/>
            <person name="Clum A."/>
            <person name="Steindorff A."/>
            <person name="Ohm R."/>
            <person name="Martin F."/>
            <person name="Silar P."/>
            <person name="Natvig D."/>
            <person name="Lalanne C."/>
            <person name="Gautier V."/>
            <person name="Ament-Velasquez S.L."/>
            <person name="Kruys A."/>
            <person name="Hutchinson M.I."/>
            <person name="Powell A.J."/>
            <person name="Barry K."/>
            <person name="Miller A.N."/>
            <person name="Grigoriev I.V."/>
            <person name="Debuchy R."/>
            <person name="Gladieux P."/>
            <person name="Thoren M.H."/>
            <person name="Johannesson H."/>
        </authorList>
    </citation>
    <scope>NUCLEOTIDE SEQUENCE</scope>
    <source>
        <strain evidence="4">CBS 955.72</strain>
    </source>
</reference>
<accession>A0AAJ0HEM6</accession>
<keyword evidence="2 3" id="KW-0040">ANK repeat</keyword>
<feature type="repeat" description="ANK" evidence="3">
    <location>
        <begin position="77"/>
        <end position="109"/>
    </location>
</feature>
<dbReference type="InterPro" id="IPR002110">
    <property type="entry name" value="Ankyrin_rpt"/>
</dbReference>
<dbReference type="PROSITE" id="PS50088">
    <property type="entry name" value="ANK_REPEAT"/>
    <property type="match status" value="4"/>
</dbReference>
<dbReference type="Pfam" id="PF12796">
    <property type="entry name" value="Ank_2"/>
    <property type="match status" value="4"/>
</dbReference>
<gene>
    <name evidence="4" type="ORF">B0T25DRAFT_609831</name>
</gene>
<dbReference type="Proteomes" id="UP001275084">
    <property type="component" value="Unassembled WGS sequence"/>
</dbReference>